<sequence length="250" mass="27995">MARLASNQRVVTSMKDRSGNAYTKTSAGGKARAGSAVKYMDEDKKTRLYRLEEGYGATETDRHEALERIRETETRYQQHLAFTTKLPGDLPMLPRHERSTVEMLAQAIQARRPDAEIYALAVHQQEQGNIHVHVVFGTATTLRRDDLAHLRELAFQMEQRLKRELELSPLRLDRGKEIELRGEISREGVAVKQVDADDSGSGTGKTGGKAPTLDLNDLKGGAPKPQTQLQTPEPEAPQKQRQRQYGIELG</sequence>
<feature type="compositionally biased region" description="Polar residues" evidence="1">
    <location>
        <begin position="1"/>
        <end position="11"/>
    </location>
</feature>
<evidence type="ECO:0008006" key="6">
    <source>
        <dbReference type="Google" id="ProtNLM"/>
    </source>
</evidence>
<evidence type="ECO:0000313" key="4">
    <source>
        <dbReference type="Proteomes" id="UP000313988"/>
    </source>
</evidence>
<comment type="caution">
    <text evidence="3">The sequence shown here is derived from an EMBL/GenBank/DDBJ whole genome shotgun (WGS) entry which is preliminary data.</text>
</comment>
<evidence type="ECO:0000313" key="5">
    <source>
        <dbReference type="Proteomes" id="UP000629870"/>
    </source>
</evidence>
<proteinExistence type="predicted"/>
<gene>
    <name evidence="3" type="ORF">FHR04_20215</name>
    <name evidence="2" type="ORF">HNQ04_004116</name>
</gene>
<feature type="region of interest" description="Disordered" evidence="1">
    <location>
        <begin position="1"/>
        <end position="35"/>
    </location>
</feature>
<evidence type="ECO:0000256" key="1">
    <source>
        <dbReference type="SAM" id="MobiDB-lite"/>
    </source>
</evidence>
<dbReference type="AlphaFoldDB" id="A0A5C4XIH7"/>
<dbReference type="EMBL" id="VDMO01000046">
    <property type="protein sequence ID" value="TNM63217.1"/>
    <property type="molecule type" value="Genomic_DNA"/>
</dbReference>
<dbReference type="Proteomes" id="UP000629870">
    <property type="component" value="Unassembled WGS sequence"/>
</dbReference>
<accession>A0A5C4XIH7</accession>
<dbReference type="Gene3D" id="3.30.930.30">
    <property type="match status" value="1"/>
</dbReference>
<evidence type="ECO:0000313" key="3">
    <source>
        <dbReference type="EMBL" id="TNM63217.1"/>
    </source>
</evidence>
<name>A0A5C4XIH7_9DEIO</name>
<reference evidence="2 5" key="2">
    <citation type="submission" date="2020-08" db="EMBL/GenBank/DDBJ databases">
        <title>Genomic Encyclopedia of Type Strains, Phase IV (KMG-IV): sequencing the most valuable type-strain genomes for metagenomic binning, comparative biology and taxonomic classification.</title>
        <authorList>
            <person name="Goeker M."/>
        </authorList>
    </citation>
    <scope>NUCLEOTIDE SEQUENCE [LARGE SCALE GENOMIC DNA]</scope>
    <source>
        <strain evidence="2 5">DSM 12027</strain>
    </source>
</reference>
<evidence type="ECO:0000313" key="2">
    <source>
        <dbReference type="EMBL" id="MBB6018835.1"/>
    </source>
</evidence>
<reference evidence="3 4" key="1">
    <citation type="submission" date="2019-06" db="EMBL/GenBank/DDBJ databases">
        <title>Genome sequence of Deinococcus radiopugnans ATCC 19172.</title>
        <authorList>
            <person name="Maclea K.S."/>
            <person name="Maynard C.R."/>
        </authorList>
    </citation>
    <scope>NUCLEOTIDE SEQUENCE [LARGE SCALE GENOMIC DNA]</scope>
    <source>
        <strain evidence="3 4">ATCC 19172</strain>
    </source>
</reference>
<dbReference type="Proteomes" id="UP000313988">
    <property type="component" value="Unassembled WGS sequence"/>
</dbReference>
<dbReference type="OrthoDB" id="72451at2"/>
<keyword evidence="5" id="KW-1185">Reference proteome</keyword>
<protein>
    <recommendedName>
        <fullName evidence="6">Relaxase</fullName>
    </recommendedName>
</protein>
<feature type="region of interest" description="Disordered" evidence="1">
    <location>
        <begin position="191"/>
        <end position="250"/>
    </location>
</feature>
<dbReference type="RefSeq" id="WP_139404983.1">
    <property type="nucleotide sequence ID" value="NZ_JACHEW010000046.1"/>
</dbReference>
<dbReference type="EMBL" id="JACHEW010000046">
    <property type="protein sequence ID" value="MBB6018835.1"/>
    <property type="molecule type" value="Genomic_DNA"/>
</dbReference>
<organism evidence="3 4">
    <name type="scientific">Deinococcus radiopugnans ATCC 19172</name>
    <dbReference type="NCBI Taxonomy" id="585398"/>
    <lineage>
        <taxon>Bacteria</taxon>
        <taxon>Thermotogati</taxon>
        <taxon>Deinococcota</taxon>
        <taxon>Deinococci</taxon>
        <taxon>Deinococcales</taxon>
        <taxon>Deinococcaceae</taxon>
        <taxon>Deinococcus</taxon>
    </lineage>
</organism>